<comment type="caution">
    <text evidence="1">The sequence shown here is derived from an EMBL/GenBank/DDBJ whole genome shotgun (WGS) entry which is preliminary data.</text>
</comment>
<reference evidence="1" key="1">
    <citation type="submission" date="2021-06" db="EMBL/GenBank/DDBJ databases">
        <authorList>
            <person name="Kallberg Y."/>
            <person name="Tangrot J."/>
            <person name="Rosling A."/>
        </authorList>
    </citation>
    <scope>NUCLEOTIDE SEQUENCE</scope>
    <source>
        <strain evidence="1">MA461A</strain>
    </source>
</reference>
<accession>A0ACA9KTS1</accession>
<gene>
    <name evidence="1" type="ORF">RPERSI_LOCUS1473</name>
</gene>
<protein>
    <submittedName>
        <fullName evidence="1">20731_t:CDS:1</fullName>
    </submittedName>
</protein>
<dbReference type="EMBL" id="CAJVQC010001358">
    <property type="protein sequence ID" value="CAG8492947.1"/>
    <property type="molecule type" value="Genomic_DNA"/>
</dbReference>
<name>A0ACA9KTS1_9GLOM</name>
<organism evidence="1 2">
    <name type="scientific">Racocetra persica</name>
    <dbReference type="NCBI Taxonomy" id="160502"/>
    <lineage>
        <taxon>Eukaryota</taxon>
        <taxon>Fungi</taxon>
        <taxon>Fungi incertae sedis</taxon>
        <taxon>Mucoromycota</taxon>
        <taxon>Glomeromycotina</taxon>
        <taxon>Glomeromycetes</taxon>
        <taxon>Diversisporales</taxon>
        <taxon>Gigasporaceae</taxon>
        <taxon>Racocetra</taxon>
    </lineage>
</organism>
<keyword evidence="2" id="KW-1185">Reference proteome</keyword>
<dbReference type="Proteomes" id="UP000789920">
    <property type="component" value="Unassembled WGS sequence"/>
</dbReference>
<sequence>MTTERTRYTKDIQISWQCIIDKRNNSNKRKYFNNNKENFEQLPSKKFKNNPNSLKNCIDSLLTDHNIEELCIYVQSKLKNWIKKGNLYEDRELVTKILFHALLSDLPNYLVDTEIPIEVYRNKVKVHTFYADLSVVELKATNNAKLNRFIFEFKNKNVNFLDLKVNGNNNKWEILEEKAKKIEKMSENEIRQLKCSNSEKFDKGKTIQTIFNEACQQLLNYVNNLRDDNYQTSAFVVMSVGSRKLIWEKVN</sequence>
<proteinExistence type="predicted"/>
<evidence type="ECO:0000313" key="1">
    <source>
        <dbReference type="EMBL" id="CAG8492947.1"/>
    </source>
</evidence>
<evidence type="ECO:0000313" key="2">
    <source>
        <dbReference type="Proteomes" id="UP000789920"/>
    </source>
</evidence>